<dbReference type="SMART" id="SM00456">
    <property type="entry name" value="WW"/>
    <property type="match status" value="1"/>
</dbReference>
<feature type="domain" description="WW" evidence="2">
    <location>
        <begin position="120"/>
        <end position="154"/>
    </location>
</feature>
<dbReference type="SUPFAM" id="SSF51045">
    <property type="entry name" value="WW domain"/>
    <property type="match status" value="1"/>
</dbReference>
<dbReference type="EMBL" id="PEJP01000002">
    <property type="protein sequence ID" value="RYO72985.1"/>
    <property type="molecule type" value="Genomic_DNA"/>
</dbReference>
<organism evidence="3 4">
    <name type="scientific">Alternaria arborescens</name>
    <dbReference type="NCBI Taxonomy" id="156630"/>
    <lineage>
        <taxon>Eukaryota</taxon>
        <taxon>Fungi</taxon>
        <taxon>Dikarya</taxon>
        <taxon>Ascomycota</taxon>
        <taxon>Pezizomycotina</taxon>
        <taxon>Dothideomycetes</taxon>
        <taxon>Pleosporomycetidae</taxon>
        <taxon>Pleosporales</taxon>
        <taxon>Pleosporineae</taxon>
        <taxon>Pleosporaceae</taxon>
        <taxon>Alternaria</taxon>
        <taxon>Alternaria sect. Alternaria</taxon>
    </lineage>
</organism>
<dbReference type="CDD" id="cd00201">
    <property type="entry name" value="WW"/>
    <property type="match status" value="1"/>
</dbReference>
<dbReference type="Proteomes" id="UP000293823">
    <property type="component" value="Unassembled WGS sequence"/>
</dbReference>
<feature type="region of interest" description="Disordered" evidence="1">
    <location>
        <begin position="176"/>
        <end position="222"/>
    </location>
</feature>
<dbReference type="Pfam" id="PF00397">
    <property type="entry name" value="WW"/>
    <property type="match status" value="1"/>
</dbReference>
<evidence type="ECO:0000313" key="3">
    <source>
        <dbReference type="EMBL" id="RYO72985.1"/>
    </source>
</evidence>
<dbReference type="InterPro" id="IPR001202">
    <property type="entry name" value="WW_dom"/>
</dbReference>
<accession>A0A4Q4SPX6</accession>
<sequence>MDVSPPPGLHDRHYDLTLDVIKQHGLDLGAKCAAVNTTDPAIPPYYYIKNCILVAHAQADWDVNDLYRLNAEQKYDSSFCDAISRPDDDSLKVLRELRGELDDLYASREASVSASESIAPPLLLGWIPYLDSSSGRCYYYNLLTLATQWEFPYSLGMVRGTDRELGEQVMVGRFGDKVKVEDEMDNEDEDEDGDVDEDYDEGDDDYDEDDDTEAFTQPVQPTCDHETFAQDQFSSLAVDLDLLTGKSSFPSSSA</sequence>
<gene>
    <name evidence="3" type="ORF">AA0113_g719</name>
</gene>
<reference evidence="4" key="1">
    <citation type="journal article" date="2019" name="bioRxiv">
        <title>Genomics, evolutionary history and diagnostics of the Alternaria alternata species group including apple and Asian pear pathotypes.</title>
        <authorList>
            <person name="Armitage A.D."/>
            <person name="Cockerton H.M."/>
            <person name="Sreenivasaprasad S."/>
            <person name="Woodhall J.W."/>
            <person name="Lane C.R."/>
            <person name="Harrison R.J."/>
            <person name="Clarkson J.P."/>
        </authorList>
    </citation>
    <scope>NUCLEOTIDE SEQUENCE [LARGE SCALE GENOMIC DNA]</scope>
    <source>
        <strain evidence="4">RGR 97.0016</strain>
    </source>
</reference>
<dbReference type="PROSITE" id="PS50020">
    <property type="entry name" value="WW_DOMAIN_2"/>
    <property type="match status" value="1"/>
</dbReference>
<dbReference type="OrthoDB" id="3695605at2759"/>
<dbReference type="Gene3D" id="2.20.70.10">
    <property type="match status" value="1"/>
</dbReference>
<evidence type="ECO:0000259" key="2">
    <source>
        <dbReference type="PROSITE" id="PS50020"/>
    </source>
</evidence>
<keyword evidence="4" id="KW-1185">Reference proteome</keyword>
<name>A0A4Q4SPX6_9PLEO</name>
<comment type="caution">
    <text evidence="3">The sequence shown here is derived from an EMBL/GenBank/DDBJ whole genome shotgun (WGS) entry which is preliminary data.</text>
</comment>
<proteinExistence type="predicted"/>
<evidence type="ECO:0000256" key="1">
    <source>
        <dbReference type="SAM" id="MobiDB-lite"/>
    </source>
</evidence>
<dbReference type="InterPro" id="IPR036020">
    <property type="entry name" value="WW_dom_sf"/>
</dbReference>
<evidence type="ECO:0000313" key="4">
    <source>
        <dbReference type="Proteomes" id="UP000293823"/>
    </source>
</evidence>
<protein>
    <recommendedName>
        <fullName evidence="2">WW domain-containing protein</fullName>
    </recommendedName>
</protein>
<dbReference type="PROSITE" id="PS01159">
    <property type="entry name" value="WW_DOMAIN_1"/>
    <property type="match status" value="1"/>
</dbReference>
<dbReference type="AlphaFoldDB" id="A0A4Q4SPX6"/>
<feature type="compositionally biased region" description="Acidic residues" evidence="1">
    <location>
        <begin position="182"/>
        <end position="213"/>
    </location>
</feature>